<dbReference type="AlphaFoldDB" id="G4YR16"/>
<dbReference type="RefSeq" id="XP_009517971.1">
    <property type="nucleotide sequence ID" value="XM_009519676.1"/>
</dbReference>
<dbReference type="KEGG" id="psoj:PHYSODRAFT_474857"/>
<evidence type="ECO:0000313" key="1">
    <source>
        <dbReference type="EMBL" id="EGZ30696.1"/>
    </source>
</evidence>
<keyword evidence="2" id="KW-1185">Reference proteome</keyword>
<dbReference type="GeneID" id="20654536"/>
<protein>
    <submittedName>
        <fullName evidence="1">Uncharacterized protein</fullName>
    </submittedName>
</protein>
<dbReference type="InParanoid" id="G4YR16"/>
<name>G4YR16_PHYSP</name>
<gene>
    <name evidence="1" type="ORF">PHYSODRAFT_474857</name>
</gene>
<evidence type="ECO:0000313" key="2">
    <source>
        <dbReference type="Proteomes" id="UP000002640"/>
    </source>
</evidence>
<organism evidence="1 2">
    <name type="scientific">Phytophthora sojae (strain P6497)</name>
    <name type="common">Soybean stem and root rot agent</name>
    <name type="synonym">Phytophthora megasperma f. sp. glycines</name>
    <dbReference type="NCBI Taxonomy" id="1094619"/>
    <lineage>
        <taxon>Eukaryota</taxon>
        <taxon>Sar</taxon>
        <taxon>Stramenopiles</taxon>
        <taxon>Oomycota</taxon>
        <taxon>Peronosporomycetes</taxon>
        <taxon>Peronosporales</taxon>
        <taxon>Peronosporaceae</taxon>
        <taxon>Phytophthora</taxon>
    </lineage>
</organism>
<dbReference type="Proteomes" id="UP000002640">
    <property type="component" value="Unassembled WGS sequence"/>
</dbReference>
<proteinExistence type="predicted"/>
<reference evidence="1 2" key="1">
    <citation type="journal article" date="2006" name="Science">
        <title>Phytophthora genome sequences uncover evolutionary origins and mechanisms of pathogenesis.</title>
        <authorList>
            <person name="Tyler B.M."/>
            <person name="Tripathy S."/>
            <person name="Zhang X."/>
            <person name="Dehal P."/>
            <person name="Jiang R.H."/>
            <person name="Aerts A."/>
            <person name="Arredondo F.D."/>
            <person name="Baxter L."/>
            <person name="Bensasson D."/>
            <person name="Beynon J.L."/>
            <person name="Chapman J."/>
            <person name="Damasceno C.M."/>
            <person name="Dorrance A.E."/>
            <person name="Dou D."/>
            <person name="Dickerman A.W."/>
            <person name="Dubchak I.L."/>
            <person name="Garbelotto M."/>
            <person name="Gijzen M."/>
            <person name="Gordon S.G."/>
            <person name="Govers F."/>
            <person name="Grunwald N.J."/>
            <person name="Huang W."/>
            <person name="Ivors K.L."/>
            <person name="Jones R.W."/>
            <person name="Kamoun S."/>
            <person name="Krampis K."/>
            <person name="Lamour K.H."/>
            <person name="Lee M.K."/>
            <person name="McDonald W.H."/>
            <person name="Medina M."/>
            <person name="Meijer H.J."/>
            <person name="Nordberg E.K."/>
            <person name="Maclean D.J."/>
            <person name="Ospina-Giraldo M.D."/>
            <person name="Morris P.F."/>
            <person name="Phuntumart V."/>
            <person name="Putnam N.H."/>
            <person name="Rash S."/>
            <person name="Rose J.K."/>
            <person name="Sakihama Y."/>
            <person name="Salamov A.A."/>
            <person name="Savidor A."/>
            <person name="Scheuring C.F."/>
            <person name="Smith B.M."/>
            <person name="Sobral B.W."/>
            <person name="Terry A."/>
            <person name="Torto-Alalibo T.A."/>
            <person name="Win J."/>
            <person name="Xu Z."/>
            <person name="Zhang H."/>
            <person name="Grigoriev I.V."/>
            <person name="Rokhsar D.S."/>
            <person name="Boore J.L."/>
        </authorList>
    </citation>
    <scope>NUCLEOTIDE SEQUENCE [LARGE SCALE GENOMIC DNA]</scope>
    <source>
        <strain evidence="1 2">P6497</strain>
    </source>
</reference>
<accession>G4YR16</accession>
<sequence>MDPLMKRLKTLVGEEEYCGNNVDIAACLQKLGRTRDLYIESTFSFADAVNTNAAVLVYVGASNEAAGYRKVGRLPLTSAHLKLASRSRIATYIEDRAQAFYDVGVEGPLDQCVQTIPGYHSRLDVGDALAHVFPHEMWLQVGSRETPMLADHGRTVAYLPPCQKSAFKIWIFVVIQHPEDVVFVNHLVYHEVTRGYQKGTPTKNRWDAVGGNVVILHQDLVFAHRYATRAAAAVIKGSRDVW</sequence>
<dbReference type="EMBL" id="JH159151">
    <property type="protein sequence ID" value="EGZ30696.1"/>
    <property type="molecule type" value="Genomic_DNA"/>
</dbReference>